<organism evidence="1 2">
    <name type="scientific">Zalaria obscura</name>
    <dbReference type="NCBI Taxonomy" id="2024903"/>
    <lineage>
        <taxon>Eukaryota</taxon>
        <taxon>Fungi</taxon>
        <taxon>Dikarya</taxon>
        <taxon>Ascomycota</taxon>
        <taxon>Pezizomycotina</taxon>
        <taxon>Dothideomycetes</taxon>
        <taxon>Dothideomycetidae</taxon>
        <taxon>Dothideales</taxon>
        <taxon>Zalariaceae</taxon>
        <taxon>Zalaria</taxon>
    </lineage>
</organism>
<accession>A0ACC3SC36</accession>
<keyword evidence="2" id="KW-1185">Reference proteome</keyword>
<protein>
    <submittedName>
        <fullName evidence="1">Uncharacterized protein</fullName>
    </submittedName>
</protein>
<evidence type="ECO:0000313" key="1">
    <source>
        <dbReference type="EMBL" id="KAK8206810.1"/>
    </source>
</evidence>
<evidence type="ECO:0000313" key="2">
    <source>
        <dbReference type="Proteomes" id="UP001320706"/>
    </source>
</evidence>
<dbReference type="Proteomes" id="UP001320706">
    <property type="component" value="Unassembled WGS sequence"/>
</dbReference>
<name>A0ACC3SC36_9PEZI</name>
<comment type="caution">
    <text evidence="1">The sequence shown here is derived from an EMBL/GenBank/DDBJ whole genome shotgun (WGS) entry which is preliminary data.</text>
</comment>
<proteinExistence type="predicted"/>
<reference evidence="1" key="1">
    <citation type="submission" date="2024-02" db="EMBL/GenBank/DDBJ databases">
        <title>Metagenome Assembled Genome of Zalaria obscura JY119.</title>
        <authorList>
            <person name="Vighnesh L."/>
            <person name="Jagadeeshwari U."/>
            <person name="Venkata Ramana C."/>
            <person name="Sasikala C."/>
        </authorList>
    </citation>
    <scope>NUCLEOTIDE SEQUENCE</scope>
    <source>
        <strain evidence="1">JY119</strain>
    </source>
</reference>
<dbReference type="EMBL" id="JAMKPW020000022">
    <property type="protein sequence ID" value="KAK8206810.1"/>
    <property type="molecule type" value="Genomic_DNA"/>
</dbReference>
<sequence length="5766" mass="631271">MWSVLSGKSNKSSLSSKSSRKKSDTAPSTHRRAASEASSSVRKQAHDEDRPDEPSNSYGTTQRRSRIEDDDSRTVSSYATAPASRMSDRFSSSTSTRPKSLTESAIRELAAVGDDLEDADARSDRRSKSGSEHRRKQRKQRSRSRSRDRLDKEEDRDRKKKDTGKSRGTRGVEESVRSERPYGPQRETSRGFDDFSAQVGAPGFSQFPGQYAGTNIGGPPSLQRPGASPLVSSQFPGQDPSQFSGPAFRPVRTASGTVYGLAADYYGDQGQSVSNQPGVRPDTPTLIIGAEPHLMAASAVPDPPVETGHGSAAEFYGGGSTQPSPASLPPTVSSSMSNKPPRPASSNPEKLSASSMGSAAAAAVTGATLAYAAGSSHNTSQTNGHHSSSTSYHQQGSGPPSNSTSSRPTAPHASSEPVIPTNAYYTSPQNGKPQRPGRPGKQSLQSNATLYAAAGAAGLAAGAFGSHHHHESQHYPPPSSMATQGGQASNYGGPSLPSYGNSDMALKHEHRGPISKFVDWWKDYEDVQKMEEYTEYIGVCRHCFDPRTGSHDAPRKHHYHRRGSSDSLRKRSNESLRRSTTHGSKYGRVDKESRYYSSDNDRRRKGTSWLGAGIAGYGLAKVGGALFNSSKDFDDTYSVRTGRRDDSSMPSVLRERHTRSRSADRRSSTSRGVIRDGRKQEYIYVRSKDGTENFGQTDVAAAARLASAPKQRSRQQSPRGAFVRHHSRQKAQSDKAATVRRKDSSRSRSRSHSPSLGEIFGFTTAEPRSSNRRSSNGSYLDDSGHKRSKSTGLLGGFFSTQPEMKRRDHYKKKKGFFNFGNGSSSSSSESHLAFSGGVSRRRSSPQRRPRRNSKDHLDATLLGIGATAAALAAAKRGSKPTKRKGEVIAVRERRVNDPRRTQKTDGQSPLSDDDEWVSESEVEDDSSVSSGLAFGDFDVKGKSPRHRPSMESLASQSSGTGKWGWRWGSKKDKKRRSPSPSFGNHNVELTSFTQPVVAHMGFSDSNASTPFRNESATSSSSNIQPMRYVDPILADDPMHVDPSRQSALSGPFPPQLPLVTSRPGPVPIQQPQPVSPVKQTVYATQAPFQPSYAAPSGSPVFSQRSHPPAPRRTQSSPMTSHLSRDAAIIGGVAAAAATASILSSSKPGKEDHSSNVRFELTEKQERKEKRDRRKDEDRNGADRRRADRERALKEEAERHAEESERFREHAEREERKRQQLIAEEEQKRIAAVRRESEQQAELDRRWEEERVAHERHQVEELERQNREAEFQRAQREREIEAQLEQSRQQLNQREGQTSTNTWTQPVAAGVAGATVGAILHGAERDGGIVEQDRTQPTYDARPIEPFSYSGSPLMDDDINDPNFFKRKRSLSDLEREKIFSDYENKYSDPSPSQADFFRPDILLREHAEGKTAVADPIDNNHVQVLNMPMNDLAHTSSDHPHLDGKGLKMPWSVPELKVIAPTPPRSYAGSVRSEKSPRASPIMKPPDLPEEKEAENDTVQPGSKGVSWGENQRHEYDVQTPESTRDQAYFPQHDKSGSEPAGLDEIVVEVLEPGEDVHTKTYKAEDLPSVPTAEPESTEREAFPEYLHDTGPETTYQNPILEAVSNLGFGLDSPGTEGMPPVRGFVEGEVDEPKPGEEEVPHVPGGFDNVGPETPPVFAEEEPFEAPLSKKDKKKRDKAAKRVPAIFDAVPTPEIDPEGVRDESGHATAFEVPISKKERKKRDKASKRETFDDEPPLDAGDVLYLLPGPVESAGREMDAHPTVESATVPDSESFLSKKDKKKRDKKAKRGMTEDDFSLTMEDTPAPLGPEFEPADREPAVEQDLEIPLSKKEMKKREKAAKLGLSEDDLSFSTPVEETILAFPESDLVAEPAFEMPLSKKARKKREKAAKLGLLEDESSPATPVEVTGIDPSGTEPEYFDLSISKKEQKKRDKAAKRGLISEDSLPVTPEVQVPGGSATPPDEPQDGFDLPLTKKEKKKREKEAAQRALLEDDSLPATPQAAELEPETLNEEYDVALSKKERKKLEKQAAQRALMQEDLASPLPESLESPGETPEEDFSVPLSKKERKKREKETARRALYEEEAASPRPEAEEHRSEVSQEFDTSLSKEGKNKRGDEDARSLVLENDTALPTPGFDEADFVTPQEEFDVPLTKKEMRKREKEAARKALFSENSPPGTPSVGESQSRAGSDYFEAPLSSKERKKQEKEARRRERDLASAAFENDRTREYHEPEFDSGGTTPGILNEVEALGVPLSGDTYGSLEDSTELKKPKKKSKKNRDRFSSPTAGSPLRSEVAFDDYVGSQSQSSNGSSGPRSLRDYVDGSFLGQQAEGEELPPLPASSPSSPTLAPELAPVNIPGIGILGHEASQEMSRDLDDVSYSQDNSLMTSSPASELPKAVGPAASPAADAASLSPLPASRPSSPIEVGSADDLPPLPESRPVSPTLEQTPQRPLISLRATSSTAIPLRFRRPPLSPQTPKDRSMSFTSPTVSSPLSPITTPRTRQGRPHSTEFKTNEFRPLYLLERNRKPSDVEEEKLPSLPSSKTTSRASSVEGSEEYESAVEYFDSTDRSNDFEDSVRSPGWTRQEEDILGSQQTTPKATEFPAHVLDIPREPKRHSQPEYYSWEDIEREQRLQDEASNQPASAQLQGPPTGVDTRDLRVDISFQGNEASPSFDNATHPSEQNALVTAPSDRPSLPEPVEQTEQSDPGLPLNLATLADNAGDAAGMHIQDVVHSEHDPLARDVWGDVSDEGDVAPFDQRELDGPIAPAVPAPEAARPPLSRSTSSKKGKKGKKGKTQKLGTSPPESSTPVELSPAELRRLREQDAFDAVATWAEPVPEPELSQRGPEEQSPSESVVADESFDAAPSFERATSTAAERVVEIDPQIEESNERPVSTLKGSQDVFSVTEQLSVSQPEPEVDFFMPTKKSKKAKESKQIDIWSNEPTQNRDAVEQEGAGVPSEFEAQKQMEPEPEFLVPVKKSKKGKKKQKVDLWADTLPTPDSNNNFVEGNNNRDMLVSPDSLQPQTESAFGLPEGNTLDDPQTEQSGEELQVEVPTEQFRLPEGPEDGPVDRDRSEVELSSSPVALNREREAIAEGSADMQSQQQPDNSKLPEQLPLPGEQDGDVTDMTQGYGEARQTPSLSTPPSGAQSRHAENDELTSAAPTETVEPVEEPDSSWFSWLPGKKKKGTKAKRTSVDIENPSSTSALLAAEEGLQPLSEDYAAHMPEDVVTRALSPGGQPLELPYNPDTELQSSEGALNSVVSRDADLEDTRLPGSGEPSEAGKGTTESVEEVQDQSGEHTVPELTVAPAAEDDFWPTFTTKKTKKGKKGKKSGAPAETSVTDSVTLETVRDAGLTERAVAEVDDQVVAPESTSLSGLIPEEVESEWALPSRMKGKKGKKAKKATPGFSHDEPQPMTQDTAAFISTPDIQPSTEVTTGESAFDQEDRQHPESLISQPTDALHKTKDSPISPDPTSAIDEPQPLGLEPIAAPPEVQPEPDADEIWASAVKAAKKGKKSKKSKRSGPGTPVESETPVIGGESVLRGPIGLSAAAGDNLVPGDPTKELSLHGTEQFVGNDTLPSLSDVRAGDPDSSKSAGIETDDWKLDVPQEPIESSHGTIQDVDIQPSPGDPTAELQEPPIQEVEEPWGIPVKLSKKDKKKAKKARTAVEPDRIADDLQEQPYETVQEFTQSFVPQVIDVPNSELADEYSRSQEIPVQEGEEFWDIPVKASKKDKKKAKKARADNDFEPANDGFQVIPSEIVPEPPQDNAPLATDMPEPGLQLTDTIPTGLSTPDAEGEWALPSKLSKKDRKKAKKAHAYEILDWADEMNEKDLQVNEGEPRAESPTRISQEQDISTFDEVPADRSAVEYVESRHQPGSNLQSTEVDMSGTPEGTPVESRPDSDDTWAAPAKKSKKDKKKAERANALEWEPEGTPTLSETLDVPAPQSGSQEQQLDEAEIITPRALGKQAEYEQVVSTTQPKPSSLLPQTDQSIDASLQPDAALQDAPVLEDEWAFTTKMSKKDRKKAKQVKALEWKAETETVPTEDPVVEVVPIAQDPVESMQMQMDEEAAVATASPDDKAEEGFSPEEPFRPSEDARDQGFEPETSALVSEVPEDQANSYEENNVKTIGAHQVGDVALAAAGPGVVSEEAEEADEAERGATPLKQSKKDKKKAKKAKLWGEAFPSETVLHPVEQRSGEEAALETGWTEQPAAVIVGEERLNRGVPNESTDEGPTAEVSALPGTSSEPYFEVVEPAVKQSKKEKRKAKKNKWAAFDEPEDTVDSPTLVEAEPDAQVLHHDSFENPTVIEEASVEPREVSDIVTDLASSPVVELSDAPLSVQPQKKSKKEKKKSRKTVFSWGEPETPADDRVDNSPPADTIERAHAEEKLSTEQFSRPSSPMPEPITLDQPGDHATTTTGMPQEDILPSEERTLEFDRDVEFAATLAAGLADTGFDPDVVVNDPTFHRRASPPGVVAEADPEEIFPLTAKKKKGKRSKKGTGDVVVGDDLLDTKDIAHSPIVDVPVHQPEAEADDFSATLEAGLAATGFSPDLLAERGVEATAFAEPDEDFWSAPTRKKKGKKGRKTSALTPESESSAPGEVATTTLPSQPEDTPFAVVEDITREASRENLGLLEEQPVQDVIAEPMPEEWTLPSKKKSKKSKKSGPLPLETGSDEQESGLPAHVSQPEEPSAATEMEVPRDVPTETLHSVEEQGQEVSLDPVTDDWALPSKKKGKKNKKNKMIGSELESSAPEDPAISLIDQPGDMSRADLPENINPIDEQRQRDIPVDVVIEEWAAPTKKKGKKSKKRQTLDWASEAAAPAEWEQTTTAPVDQPIPERLSEAPIDLEAASHSIRPGFLHTSEVSQSLPVMLDTSPTSAIHQHEADPNRENKIMEPAVQEVSQTGIGDAEKAAVAVAAGIGVASAFKSKATHGEEANIQPTMNMGEASESNDIQSNRDIPFASEPGWSFASLRDSGTQSLDSPIMRAPSPNTNPVRDSGYDDLMDRSTADRWSYGNHAQGEAPSVLPVSPILEGSEGTTWALPVEKHRDGERSERSLHPEEPVSPVSPIESTTKNRTSYLFQSPPGGRDTRQRGHDRTITAMEEVASSRNTETFRGPSGESTYERPVTPQPAESSSAPLSPPADSTGYVPRESPLSKRRPAVSDVGAEDRDSKAAKRTMSPPQAFRDRMGSLGSSPQTEGTVKPTKAAERAFSPQSRAAPWATIFEEDGKGGEGRLRLDTTQRLMSDMRSPSEGWGDVQGSPLSPTRPPSMRKRQSMHILDLEARLDQLIAENERLQDARDNAEEAQKSFSHGGDADALQDALSSRDLQLQEKEAEIHQIRAMLEPLQQEVGRLNEANEELTDANQNLVADTNNRYATLQAEHAHAHRQWEQSRQELEELRQQHTHLSGGMEDIVRNEIDNALAEKNAEIRHLREELDVATDQIRALQSQIQSSRSSDYLVSRDEDYFDSACQKLCQHVQQWVLRFSKYSDNRQCRLSSSISDEKIEARLDNAILDGSDVDKLLGDRVKRRDVFMSVVMTLIWEYVFTRYLFGMDREQRQKLKALEKTLTEVGPARAVANWRATTLTLLAKRPSFATQRDLDTEAVAQEIYTVLSKLLPPPKEREPQILASLRNVLRLAVDLSIEMRTQRAEYIMLPPLQPEYDTNGDLVRKVYFNAALMNERSGEYSSNEELEQSGAVVKLVLFPLVVKKGDDLGEGEEEIVVCPAQVLCQGAREGKKVVRVSSAAMEIDSPRRSMISVDMGGSMV</sequence>
<gene>
    <name evidence="1" type="ORF">M8818_004645</name>
</gene>